<reference evidence="1 2" key="1">
    <citation type="submission" date="2015-06" db="EMBL/GenBank/DDBJ databases">
        <title>New insights into the roles of widespread benthic archaea in carbon and nitrogen cycling.</title>
        <authorList>
            <person name="Lazar C.S."/>
            <person name="Baker B.J."/>
            <person name="Seitz K.W."/>
            <person name="Hyde A.S."/>
            <person name="Dick G.J."/>
            <person name="Hinrichs K.-U."/>
            <person name="Teske A.P."/>
        </authorList>
    </citation>
    <scope>NUCLEOTIDE SEQUENCE [LARGE SCALE GENOMIC DNA]</scope>
    <source>
        <strain evidence="1">DG-45</strain>
    </source>
</reference>
<organism evidence="1 2">
    <name type="scientific">miscellaneous Crenarchaeota group-15 archaeon DG-45</name>
    <dbReference type="NCBI Taxonomy" id="1685127"/>
    <lineage>
        <taxon>Archaea</taxon>
        <taxon>Candidatus Bathyarchaeota</taxon>
        <taxon>MCG-15</taxon>
    </lineage>
</organism>
<comment type="caution">
    <text evidence="1">The sequence shown here is derived from an EMBL/GenBank/DDBJ whole genome shotgun (WGS) entry which is preliminary data.</text>
</comment>
<accession>A0A0M0BPT9</accession>
<name>A0A0M0BPT9_9ARCH</name>
<dbReference type="EMBL" id="LFWZ01000035">
    <property type="protein sequence ID" value="KON30301.1"/>
    <property type="molecule type" value="Genomic_DNA"/>
</dbReference>
<gene>
    <name evidence="1" type="ORF">AC482_04210</name>
</gene>
<dbReference type="Proteomes" id="UP000037210">
    <property type="component" value="Unassembled WGS sequence"/>
</dbReference>
<dbReference type="AlphaFoldDB" id="A0A0M0BPT9"/>
<protein>
    <submittedName>
        <fullName evidence="1">Uncharacterized protein</fullName>
    </submittedName>
</protein>
<proteinExistence type="predicted"/>
<evidence type="ECO:0000313" key="1">
    <source>
        <dbReference type="EMBL" id="KON30301.1"/>
    </source>
</evidence>
<sequence length="64" mass="7274">MRGTSYVGSINLKMEGMVLVNKFILKMNFIKELFLLFLNIPNEKAFPMNVPFSRAQTADAFAKS</sequence>
<evidence type="ECO:0000313" key="2">
    <source>
        <dbReference type="Proteomes" id="UP000037210"/>
    </source>
</evidence>